<reference evidence="2" key="1">
    <citation type="submission" date="2021-09" db="EMBL/GenBank/DDBJ databases">
        <title>A high-quality genome of the endoparasitic fungus Hirsutella rhossiliensis with a comparison of Hirsutella genomes reveals transposable elements contributing to genome size variation.</title>
        <authorList>
            <person name="Lin R."/>
            <person name="Jiao Y."/>
            <person name="Sun X."/>
            <person name="Ling J."/>
            <person name="Xie B."/>
            <person name="Cheng X."/>
        </authorList>
    </citation>
    <scope>NUCLEOTIDE SEQUENCE</scope>
    <source>
        <strain evidence="2">HR02</strain>
    </source>
</reference>
<feature type="region of interest" description="Disordered" evidence="1">
    <location>
        <begin position="480"/>
        <end position="504"/>
    </location>
</feature>
<comment type="caution">
    <text evidence="2">The sequence shown here is derived from an EMBL/GenBank/DDBJ whole genome shotgun (WGS) entry which is preliminary data.</text>
</comment>
<organism evidence="2 3">
    <name type="scientific">Hirsutella rhossiliensis</name>
    <dbReference type="NCBI Taxonomy" id="111463"/>
    <lineage>
        <taxon>Eukaryota</taxon>
        <taxon>Fungi</taxon>
        <taxon>Dikarya</taxon>
        <taxon>Ascomycota</taxon>
        <taxon>Pezizomycotina</taxon>
        <taxon>Sordariomycetes</taxon>
        <taxon>Hypocreomycetidae</taxon>
        <taxon>Hypocreales</taxon>
        <taxon>Ophiocordycipitaceae</taxon>
        <taxon>Hirsutella</taxon>
    </lineage>
</organism>
<evidence type="ECO:0000313" key="2">
    <source>
        <dbReference type="EMBL" id="KAH0962353.1"/>
    </source>
</evidence>
<dbReference type="EMBL" id="JAIZPD010000006">
    <property type="protein sequence ID" value="KAH0962353.1"/>
    <property type="molecule type" value="Genomic_DNA"/>
</dbReference>
<accession>A0A9P8MUH3</accession>
<keyword evidence="3" id="KW-1185">Reference proteome</keyword>
<name>A0A9P8MUH3_9HYPO</name>
<feature type="region of interest" description="Disordered" evidence="1">
    <location>
        <begin position="54"/>
        <end position="97"/>
    </location>
</feature>
<evidence type="ECO:0000256" key="1">
    <source>
        <dbReference type="SAM" id="MobiDB-lite"/>
    </source>
</evidence>
<evidence type="ECO:0000313" key="3">
    <source>
        <dbReference type="Proteomes" id="UP000824596"/>
    </source>
</evidence>
<sequence length="504" mass="57700">MVEQQQYISPGLPHSDVLLEAPNLTDGARSSSTSSYYSTVTSFNLPPQCDANLLTPISASGSPPLQHMRKLMGQYPPPPGSPQAQEPTPPGSSRMYHHWNHQFDINGQPSSTSSPMGTPGHVAHDFYMTGERRTPGPPEPYLGMYNVSEPDPQHLPNPEPPYLMDVAPMGGQNHMMVRDHQHMAVDPQHRDLNRTLLSSGPLLSDPPPHARHIRRLSTGRPAVENHRSSSGSPRRRGVPCANRVKKPRTSRRQSASLRSHPPTDPSEEHKNCLGNEVPPTLKSTCPDEERCIFESRWRHRHQRGQDMWDSIQTDFSKRFNKTHGKEMLQMKFKRARSKYIEWLPRDEELLREAWKRMERDRYQTLLETFVEMGGSRNMRLNASDIEVKVVNDMKLEEHLYMENFRELEIRRRRKVPAKKRQNGHHDDVTAAEDLMVSDPRVATHNEEDVINQVHTRRDMRWETDSSAHSEIVDLPVWENRAPMKMEPPSSLRMASGRGVYGAPK</sequence>
<feature type="region of interest" description="Disordered" evidence="1">
    <location>
        <begin position="195"/>
        <end position="281"/>
    </location>
</feature>
<protein>
    <submittedName>
        <fullName evidence="2">Uncharacterized protein</fullName>
    </submittedName>
</protein>
<dbReference type="RefSeq" id="XP_044719866.1">
    <property type="nucleotide sequence ID" value="XM_044864926.1"/>
</dbReference>
<dbReference type="GeneID" id="68355584"/>
<dbReference type="AlphaFoldDB" id="A0A9P8MUH3"/>
<dbReference type="Proteomes" id="UP000824596">
    <property type="component" value="Unassembled WGS sequence"/>
</dbReference>
<feature type="compositionally biased region" description="Basic residues" evidence="1">
    <location>
        <begin position="233"/>
        <end position="251"/>
    </location>
</feature>
<dbReference type="OrthoDB" id="5421421at2759"/>
<gene>
    <name evidence="2" type="ORF">HRG_06455</name>
</gene>
<proteinExistence type="predicted"/>